<keyword evidence="3" id="KW-1185">Reference proteome</keyword>
<proteinExistence type="predicted"/>
<evidence type="ECO:0000313" key="3">
    <source>
        <dbReference type="Proteomes" id="UP000280834"/>
    </source>
</evidence>
<gene>
    <name evidence="2" type="ORF">BTMF_LOCUS7024</name>
</gene>
<sequence>MSYFLLIFLIFFQLQKNYAEGEMTSMPPPIDTGDEVTGISILTTTKGTPCLVPLTALPGWFIVTSILHEIIRSF</sequence>
<keyword evidence="1" id="KW-0732">Signal</keyword>
<dbReference type="Proteomes" id="UP000280834">
    <property type="component" value="Unassembled WGS sequence"/>
</dbReference>
<reference evidence="2" key="2">
    <citation type="submission" date="2018-11" db="EMBL/GenBank/DDBJ databases">
        <authorList>
            <consortium name="Pathogen Informatics"/>
        </authorList>
    </citation>
    <scope>NUCLEOTIDE SEQUENCE [LARGE SCALE GENOMIC DNA]</scope>
</reference>
<reference evidence="4" key="1">
    <citation type="submission" date="2017-02" db="UniProtKB">
        <authorList>
            <consortium name="WormBaseParasite"/>
        </authorList>
    </citation>
    <scope>IDENTIFICATION</scope>
</reference>
<accession>A0A0R3QMN8</accession>
<protein>
    <submittedName>
        <fullName evidence="2 4">Uncharacterized protein</fullName>
    </submittedName>
</protein>
<dbReference type="WBParaSite" id="BTMF_0000897301-mRNA-1">
    <property type="protein sequence ID" value="BTMF_0000897301-mRNA-1"/>
    <property type="gene ID" value="BTMF_0000897301"/>
</dbReference>
<evidence type="ECO:0000313" key="2">
    <source>
        <dbReference type="EMBL" id="VDO23312.1"/>
    </source>
</evidence>
<evidence type="ECO:0000256" key="1">
    <source>
        <dbReference type="SAM" id="SignalP"/>
    </source>
</evidence>
<evidence type="ECO:0000313" key="4">
    <source>
        <dbReference type="WBParaSite" id="BTMF_0000897301-mRNA-1"/>
    </source>
</evidence>
<feature type="chain" id="PRO_5043130772" evidence="1">
    <location>
        <begin position="20"/>
        <end position="74"/>
    </location>
</feature>
<dbReference type="EMBL" id="UZAG01015784">
    <property type="protein sequence ID" value="VDO23312.1"/>
    <property type="molecule type" value="Genomic_DNA"/>
</dbReference>
<feature type="signal peptide" evidence="1">
    <location>
        <begin position="1"/>
        <end position="19"/>
    </location>
</feature>
<dbReference type="AlphaFoldDB" id="A0A0R3QMN8"/>
<name>A0A0R3QMN8_9BILA</name>
<organism evidence="4">
    <name type="scientific">Brugia timori</name>
    <dbReference type="NCBI Taxonomy" id="42155"/>
    <lineage>
        <taxon>Eukaryota</taxon>
        <taxon>Metazoa</taxon>
        <taxon>Ecdysozoa</taxon>
        <taxon>Nematoda</taxon>
        <taxon>Chromadorea</taxon>
        <taxon>Rhabditida</taxon>
        <taxon>Spirurina</taxon>
        <taxon>Spiruromorpha</taxon>
        <taxon>Filarioidea</taxon>
        <taxon>Onchocercidae</taxon>
        <taxon>Brugia</taxon>
    </lineage>
</organism>